<sequence>MGNIYSYNSNTRDGEDEVGSLTRRQQEEYERYKTNNEKNIYLRAILSERNRDEDEEINEELQKIRKDLTRRQKREYEKCRTDQEKFFYLKAVHSERERGVCLFKEIHHRCDSKQQTESV</sequence>
<keyword evidence="1" id="KW-0175">Coiled coil</keyword>
<keyword evidence="4" id="KW-1185">Reference proteome</keyword>
<feature type="compositionally biased region" description="Polar residues" evidence="2">
    <location>
        <begin position="1"/>
        <end position="11"/>
    </location>
</feature>
<feature type="region of interest" description="Disordered" evidence="2">
    <location>
        <begin position="1"/>
        <end position="30"/>
    </location>
</feature>
<protein>
    <submittedName>
        <fullName evidence="3">Uncharacterized protein</fullName>
    </submittedName>
</protein>
<evidence type="ECO:0000256" key="2">
    <source>
        <dbReference type="SAM" id="MobiDB-lite"/>
    </source>
</evidence>
<feature type="coiled-coil region" evidence="1">
    <location>
        <begin position="51"/>
        <end position="78"/>
    </location>
</feature>
<organism evidence="3 4">
    <name type="scientific">Rhizophagus clarus</name>
    <dbReference type="NCBI Taxonomy" id="94130"/>
    <lineage>
        <taxon>Eukaryota</taxon>
        <taxon>Fungi</taxon>
        <taxon>Fungi incertae sedis</taxon>
        <taxon>Mucoromycota</taxon>
        <taxon>Glomeromycotina</taxon>
        <taxon>Glomeromycetes</taxon>
        <taxon>Glomerales</taxon>
        <taxon>Glomeraceae</taxon>
        <taxon>Rhizophagus</taxon>
    </lineage>
</organism>
<evidence type="ECO:0000313" key="3">
    <source>
        <dbReference type="EMBL" id="GBB96956.1"/>
    </source>
</evidence>
<dbReference type="EMBL" id="BEXD01002090">
    <property type="protein sequence ID" value="GBB96956.1"/>
    <property type="molecule type" value="Genomic_DNA"/>
</dbReference>
<accession>A0A2Z6RY05</accession>
<evidence type="ECO:0000256" key="1">
    <source>
        <dbReference type="SAM" id="Coils"/>
    </source>
</evidence>
<reference evidence="3 4" key="1">
    <citation type="submission" date="2017-11" db="EMBL/GenBank/DDBJ databases">
        <title>The genome of Rhizophagus clarus HR1 reveals common genetic basis of auxotrophy among arbuscular mycorrhizal fungi.</title>
        <authorList>
            <person name="Kobayashi Y."/>
        </authorList>
    </citation>
    <scope>NUCLEOTIDE SEQUENCE [LARGE SCALE GENOMIC DNA]</scope>
    <source>
        <strain evidence="3 4">HR1</strain>
    </source>
</reference>
<dbReference type="Proteomes" id="UP000247702">
    <property type="component" value="Unassembled WGS sequence"/>
</dbReference>
<comment type="caution">
    <text evidence="3">The sequence shown here is derived from an EMBL/GenBank/DDBJ whole genome shotgun (WGS) entry which is preliminary data.</text>
</comment>
<name>A0A2Z6RY05_9GLOM</name>
<proteinExistence type="predicted"/>
<gene>
    <name evidence="3" type="ORF">RclHR1_02880022</name>
</gene>
<evidence type="ECO:0000313" key="4">
    <source>
        <dbReference type="Proteomes" id="UP000247702"/>
    </source>
</evidence>
<dbReference type="AlphaFoldDB" id="A0A2Z6RY05"/>